<gene>
    <name evidence="2" type="ORF">SEV965_LOCUS32479</name>
</gene>
<dbReference type="EMBL" id="CAJNOU010004071">
    <property type="protein sequence ID" value="CAF1425288.1"/>
    <property type="molecule type" value="Genomic_DNA"/>
</dbReference>
<dbReference type="Proteomes" id="UP000663889">
    <property type="component" value="Unassembled WGS sequence"/>
</dbReference>
<sequence>MVHGTANNNSKDDKEFGGLKRINNDTRNFIKTKYKFHLCANSTTTSASTASTATTTSTTSATNSTR</sequence>
<feature type="region of interest" description="Disordered" evidence="1">
    <location>
        <begin position="43"/>
        <end position="66"/>
    </location>
</feature>
<comment type="caution">
    <text evidence="2">The sequence shown here is derived from an EMBL/GenBank/DDBJ whole genome shotgun (WGS) entry which is preliminary data.</text>
</comment>
<feature type="region of interest" description="Disordered" evidence="1">
    <location>
        <begin position="1"/>
        <end position="20"/>
    </location>
</feature>
<evidence type="ECO:0000256" key="1">
    <source>
        <dbReference type="SAM" id="MobiDB-lite"/>
    </source>
</evidence>
<name>A0A815MWG8_9BILA</name>
<reference evidence="2" key="1">
    <citation type="submission" date="2021-02" db="EMBL/GenBank/DDBJ databases">
        <authorList>
            <person name="Nowell W R."/>
        </authorList>
    </citation>
    <scope>NUCLEOTIDE SEQUENCE</scope>
</reference>
<protein>
    <submittedName>
        <fullName evidence="2">Uncharacterized protein</fullName>
    </submittedName>
</protein>
<feature type="compositionally biased region" description="Basic and acidic residues" evidence="1">
    <location>
        <begin position="10"/>
        <end position="20"/>
    </location>
</feature>
<proteinExistence type="predicted"/>
<evidence type="ECO:0000313" key="3">
    <source>
        <dbReference type="Proteomes" id="UP000663889"/>
    </source>
</evidence>
<dbReference type="AlphaFoldDB" id="A0A815MWG8"/>
<organism evidence="2 3">
    <name type="scientific">Rotaria sordida</name>
    <dbReference type="NCBI Taxonomy" id="392033"/>
    <lineage>
        <taxon>Eukaryota</taxon>
        <taxon>Metazoa</taxon>
        <taxon>Spiralia</taxon>
        <taxon>Gnathifera</taxon>
        <taxon>Rotifera</taxon>
        <taxon>Eurotatoria</taxon>
        <taxon>Bdelloidea</taxon>
        <taxon>Philodinida</taxon>
        <taxon>Philodinidae</taxon>
        <taxon>Rotaria</taxon>
    </lineage>
</organism>
<accession>A0A815MWG8</accession>
<evidence type="ECO:0000313" key="2">
    <source>
        <dbReference type="EMBL" id="CAF1425288.1"/>
    </source>
</evidence>